<dbReference type="AlphaFoldDB" id="A0A8K0PGR2"/>
<gene>
    <name evidence="2" type="ORF">KVT40_003101</name>
</gene>
<feature type="compositionally biased region" description="Polar residues" evidence="1">
    <location>
        <begin position="22"/>
        <end position="37"/>
    </location>
</feature>
<comment type="caution">
    <text evidence="2">The sequence shown here is derived from an EMBL/GenBank/DDBJ whole genome shotgun (WGS) entry which is preliminary data.</text>
</comment>
<accession>A0A8K0PGR2</accession>
<protein>
    <recommendedName>
        <fullName evidence="4">DNA polymerase delta subunit 4</fullName>
    </recommendedName>
</protein>
<organism evidence="2 3">
    <name type="scientific">Elsinoe batatas</name>
    <dbReference type="NCBI Taxonomy" id="2601811"/>
    <lineage>
        <taxon>Eukaryota</taxon>
        <taxon>Fungi</taxon>
        <taxon>Dikarya</taxon>
        <taxon>Ascomycota</taxon>
        <taxon>Pezizomycotina</taxon>
        <taxon>Dothideomycetes</taxon>
        <taxon>Dothideomycetidae</taxon>
        <taxon>Myriangiales</taxon>
        <taxon>Elsinoaceae</taxon>
        <taxon>Elsinoe</taxon>
    </lineage>
</organism>
<evidence type="ECO:0000313" key="2">
    <source>
        <dbReference type="EMBL" id="KAG8629236.1"/>
    </source>
</evidence>
<dbReference type="EMBL" id="JAESVG020000003">
    <property type="protein sequence ID" value="KAG8629236.1"/>
    <property type="molecule type" value="Genomic_DNA"/>
</dbReference>
<dbReference type="PANTHER" id="PTHR14303">
    <property type="entry name" value="DNA POLYMERASE DELTA SUBUNIT 4"/>
    <property type="match status" value="1"/>
</dbReference>
<feature type="region of interest" description="Disordered" evidence="1">
    <location>
        <begin position="195"/>
        <end position="221"/>
    </location>
</feature>
<reference evidence="2" key="1">
    <citation type="submission" date="2021-07" db="EMBL/GenBank/DDBJ databases">
        <title>Elsinoe batatas strain:CRI-CJ2 Genome sequencing and assembly.</title>
        <authorList>
            <person name="Huang L."/>
        </authorList>
    </citation>
    <scope>NUCLEOTIDE SEQUENCE</scope>
    <source>
        <strain evidence="2">CRI-CJ2</strain>
    </source>
</reference>
<evidence type="ECO:0008006" key="4">
    <source>
        <dbReference type="Google" id="ProtNLM"/>
    </source>
</evidence>
<dbReference type="Proteomes" id="UP000809789">
    <property type="component" value="Unassembled WGS sequence"/>
</dbReference>
<proteinExistence type="predicted"/>
<dbReference type="GO" id="GO:0043625">
    <property type="term" value="C:delta DNA polymerase complex"/>
    <property type="evidence" value="ECO:0007669"/>
    <property type="project" value="TreeGrafter"/>
</dbReference>
<sequence length="239" mass="25362">MPPKRTTRTSSRGIRTSGQGVLSFNTRVTKPNTSPRSAKSKKDPAVLEAELNDQSAPDSTISPPTKSLGPPPAADPISTPPVKTEDTLGGLASPEPDTPEINEEEAAENAAALKLPVSRIKTYWREKEAARLAPRVHQEELSLAEKILREWDMSGQYGPCIGISRVGRWRRAKGLGLEPPVEVLGVLLGRLDGEGGGKVGGKGKGGKGSGKAEKGGKEEEGVEGRAYVDLLMGNRMVPV</sequence>
<dbReference type="GO" id="GO:0003887">
    <property type="term" value="F:DNA-directed DNA polymerase activity"/>
    <property type="evidence" value="ECO:0007669"/>
    <property type="project" value="TreeGrafter"/>
</dbReference>
<dbReference type="InterPro" id="IPR007218">
    <property type="entry name" value="DNA_pol_delta_4"/>
</dbReference>
<dbReference type="Pfam" id="PF04081">
    <property type="entry name" value="DNA_pol_delta_4"/>
    <property type="match status" value="1"/>
</dbReference>
<evidence type="ECO:0000313" key="3">
    <source>
        <dbReference type="Proteomes" id="UP000809789"/>
    </source>
</evidence>
<evidence type="ECO:0000256" key="1">
    <source>
        <dbReference type="SAM" id="MobiDB-lite"/>
    </source>
</evidence>
<dbReference type="PANTHER" id="PTHR14303:SF0">
    <property type="entry name" value="DNA POLYMERASE DELTA SUBUNIT 4"/>
    <property type="match status" value="1"/>
</dbReference>
<dbReference type="GO" id="GO:0006261">
    <property type="term" value="P:DNA-templated DNA replication"/>
    <property type="evidence" value="ECO:0007669"/>
    <property type="project" value="TreeGrafter"/>
</dbReference>
<dbReference type="OrthoDB" id="337486at2759"/>
<feature type="compositionally biased region" description="Basic and acidic residues" evidence="1">
    <location>
        <begin position="210"/>
        <end position="221"/>
    </location>
</feature>
<dbReference type="GO" id="GO:0000731">
    <property type="term" value="P:DNA synthesis involved in DNA repair"/>
    <property type="evidence" value="ECO:0007669"/>
    <property type="project" value="InterPro"/>
</dbReference>
<feature type="compositionally biased region" description="Low complexity" evidence="1">
    <location>
        <begin position="8"/>
        <end position="20"/>
    </location>
</feature>
<feature type="region of interest" description="Disordered" evidence="1">
    <location>
        <begin position="1"/>
        <end position="102"/>
    </location>
</feature>
<keyword evidence="3" id="KW-1185">Reference proteome</keyword>
<name>A0A8K0PGR2_9PEZI</name>
<feature type="compositionally biased region" description="Polar residues" evidence="1">
    <location>
        <begin position="52"/>
        <end position="65"/>
    </location>
</feature>
<feature type="compositionally biased region" description="Gly residues" evidence="1">
    <location>
        <begin position="195"/>
        <end position="209"/>
    </location>
</feature>